<dbReference type="Gene3D" id="3.30.1330.230">
    <property type="match status" value="2"/>
</dbReference>
<keyword evidence="3" id="KW-0808">Transferase</keyword>
<dbReference type="InterPro" id="IPR003776">
    <property type="entry name" value="YcaO-like_dom"/>
</dbReference>
<gene>
    <name evidence="3" type="ORF">C8E97_4173</name>
</gene>
<sequence length="383" mass="40826">MAEGRIVHRVGTYRTRTAEDTWRDVRPLLPLFAVTKVTDITRLDDLGFPTHLAYRATGPALAVSAGTGVTTAQSRVGAVMAAVETWHAEHPRLEVVERAPAGRLPLHYDVRRLNFPARSPLTPSAVVDWVAGEGLLSGSACLAPFAVIPPEDTGPPSWATTVFGATANGVACGNDPAEATLHALLEAVERDCLATDVRTRPPRCALVDPATVEDPATRDVVGALTGAGAPFRVYDITNDIGVPCFHALVRAAGRNAWFSGYGCHPDAGIALGRALLEAAQSRLLSASGLGDDLHLDRYRVEESTGEPRPGTGDRPRVPVRPSIPVPDDVAGAVRACARRVQRRTGVEPFVVDLTRRDIGIAVSKVFAPGLEFIDPRTMSELAR</sequence>
<dbReference type="Pfam" id="PF02624">
    <property type="entry name" value="YcaO"/>
    <property type="match status" value="1"/>
</dbReference>
<dbReference type="OrthoDB" id="109999at2"/>
<dbReference type="PANTHER" id="PTHR37809:SF1">
    <property type="entry name" value="RIBOSOMAL PROTEIN S12 METHYLTHIOTRANSFERASE ACCESSORY FACTOR YCAO"/>
    <property type="match status" value="1"/>
</dbReference>
<accession>A0A495W280</accession>
<feature type="region of interest" description="Disordered" evidence="1">
    <location>
        <begin position="300"/>
        <end position="323"/>
    </location>
</feature>
<reference evidence="3 4" key="1">
    <citation type="submission" date="2018-10" db="EMBL/GenBank/DDBJ databases">
        <title>Sequencing the genomes of 1000 actinobacteria strains.</title>
        <authorList>
            <person name="Klenk H.-P."/>
        </authorList>
    </citation>
    <scope>NUCLEOTIDE SEQUENCE [LARGE SCALE GENOMIC DNA]</scope>
    <source>
        <strain evidence="3 4">DSM 43800</strain>
    </source>
</reference>
<dbReference type="GO" id="GO:0005840">
    <property type="term" value="C:ribosome"/>
    <property type="evidence" value="ECO:0007669"/>
    <property type="project" value="UniProtKB-KW"/>
</dbReference>
<name>A0A495W280_9PSEU</name>
<evidence type="ECO:0000313" key="3">
    <source>
        <dbReference type="EMBL" id="RKT55504.1"/>
    </source>
</evidence>
<evidence type="ECO:0000313" key="4">
    <source>
        <dbReference type="Proteomes" id="UP000282084"/>
    </source>
</evidence>
<keyword evidence="3" id="KW-0689">Ribosomal protein</keyword>
<dbReference type="GO" id="GO:0016740">
    <property type="term" value="F:transferase activity"/>
    <property type="evidence" value="ECO:0007669"/>
    <property type="project" value="UniProtKB-KW"/>
</dbReference>
<feature type="domain" description="YcaO" evidence="2">
    <location>
        <begin position="66"/>
        <end position="383"/>
    </location>
</feature>
<dbReference type="PROSITE" id="PS51664">
    <property type="entry name" value="YCAO"/>
    <property type="match status" value="1"/>
</dbReference>
<dbReference type="PANTHER" id="PTHR37809">
    <property type="entry name" value="RIBOSOMAL PROTEIN S12 METHYLTHIOTRANSFERASE ACCESSORY FACTOR YCAO"/>
    <property type="match status" value="1"/>
</dbReference>
<keyword evidence="4" id="KW-1185">Reference proteome</keyword>
<keyword evidence="3" id="KW-0687">Ribonucleoprotein</keyword>
<evidence type="ECO:0000256" key="1">
    <source>
        <dbReference type="SAM" id="MobiDB-lite"/>
    </source>
</evidence>
<dbReference type="Proteomes" id="UP000282084">
    <property type="component" value="Unassembled WGS sequence"/>
</dbReference>
<dbReference type="AlphaFoldDB" id="A0A495W280"/>
<evidence type="ECO:0000259" key="2">
    <source>
        <dbReference type="PROSITE" id="PS51664"/>
    </source>
</evidence>
<organism evidence="3 4">
    <name type="scientific">Saccharothrix australiensis</name>
    <dbReference type="NCBI Taxonomy" id="2072"/>
    <lineage>
        <taxon>Bacteria</taxon>
        <taxon>Bacillati</taxon>
        <taxon>Actinomycetota</taxon>
        <taxon>Actinomycetes</taxon>
        <taxon>Pseudonocardiales</taxon>
        <taxon>Pseudonocardiaceae</taxon>
        <taxon>Saccharothrix</taxon>
    </lineage>
</organism>
<proteinExistence type="predicted"/>
<dbReference type="NCBIfam" id="TIGR00702">
    <property type="entry name" value="YcaO-type kinase domain"/>
    <property type="match status" value="1"/>
</dbReference>
<dbReference type="RefSeq" id="WP_121007193.1">
    <property type="nucleotide sequence ID" value="NZ_RBXO01000001.1"/>
</dbReference>
<dbReference type="EMBL" id="RBXO01000001">
    <property type="protein sequence ID" value="RKT55504.1"/>
    <property type="molecule type" value="Genomic_DNA"/>
</dbReference>
<protein>
    <submittedName>
        <fullName evidence="3">Ribosomal protein S12 methylthiotransferase accessory factor</fullName>
    </submittedName>
</protein>
<comment type="caution">
    <text evidence="3">The sequence shown here is derived from an EMBL/GenBank/DDBJ whole genome shotgun (WGS) entry which is preliminary data.</text>
</comment>